<dbReference type="RefSeq" id="WP_011253446.1">
    <property type="nucleotide sequence ID" value="NC_006677.1"/>
</dbReference>
<dbReference type="GO" id="GO:0005506">
    <property type="term" value="F:iron ion binding"/>
    <property type="evidence" value="ECO:0007669"/>
    <property type="project" value="UniProtKB-ARBA"/>
</dbReference>
<dbReference type="HOGENOM" id="CLU_1730496_0_0_5"/>
<evidence type="ECO:0000256" key="1">
    <source>
        <dbReference type="ARBA" id="ARBA00001954"/>
    </source>
</evidence>
<sequence length="153" mass="17675">MEKNQGLRIQDAWVSNEDVKSIAANQTILDILSRVYGKKAFPFQSLNFPVGTQQHMHSDHAHFSSVPERFMCGVWVALEDVDEDNGTLEYWPKSHKIPSYINEHLGELSITNNSPIEHYKNYESLWKILMDKLDIKREILTIKKDRPSSGHPI</sequence>
<gene>
    <name evidence="2" type="ordered locus">GOX1928</name>
</gene>
<evidence type="ECO:0008006" key="4">
    <source>
        <dbReference type="Google" id="ProtNLM"/>
    </source>
</evidence>
<evidence type="ECO:0000313" key="2">
    <source>
        <dbReference type="EMBL" id="AAW61666.1"/>
    </source>
</evidence>
<dbReference type="Pfam" id="PF05721">
    <property type="entry name" value="PhyH"/>
    <property type="match status" value="1"/>
</dbReference>
<dbReference type="KEGG" id="gox:GOX1928"/>
<dbReference type="AlphaFoldDB" id="Q5FPN0"/>
<dbReference type="STRING" id="290633.GOX1928"/>
<dbReference type="eggNOG" id="COG5285">
    <property type="taxonomic scope" value="Bacteria"/>
</dbReference>
<protein>
    <recommendedName>
        <fullName evidence="4">Phytanoyl-CoA dioxygenase PhyH</fullName>
    </recommendedName>
</protein>
<accession>Q5FPN0</accession>
<organism evidence="2 3">
    <name type="scientific">Gluconobacter oxydans (strain 621H)</name>
    <name type="common">Gluconobacter suboxydans</name>
    <dbReference type="NCBI Taxonomy" id="290633"/>
    <lineage>
        <taxon>Bacteria</taxon>
        <taxon>Pseudomonadati</taxon>
        <taxon>Pseudomonadota</taxon>
        <taxon>Alphaproteobacteria</taxon>
        <taxon>Acetobacterales</taxon>
        <taxon>Acetobacteraceae</taxon>
        <taxon>Gluconobacter</taxon>
    </lineage>
</organism>
<dbReference type="EMBL" id="CP000009">
    <property type="protein sequence ID" value="AAW61666.1"/>
    <property type="molecule type" value="Genomic_DNA"/>
</dbReference>
<dbReference type="Proteomes" id="UP000006375">
    <property type="component" value="Chromosome"/>
</dbReference>
<keyword evidence="3" id="KW-1185">Reference proteome</keyword>
<dbReference type="InterPro" id="IPR008775">
    <property type="entry name" value="Phytyl_CoA_dOase-like"/>
</dbReference>
<dbReference type="SUPFAM" id="SSF51197">
    <property type="entry name" value="Clavaminate synthase-like"/>
    <property type="match status" value="1"/>
</dbReference>
<comment type="cofactor">
    <cofactor evidence="1">
        <name>Fe(2+)</name>
        <dbReference type="ChEBI" id="CHEBI:29033"/>
    </cofactor>
</comment>
<dbReference type="Gene3D" id="2.60.120.620">
    <property type="entry name" value="q2cbj1_9rhob like domain"/>
    <property type="match status" value="1"/>
</dbReference>
<name>Q5FPN0_GLUOX</name>
<dbReference type="PANTHER" id="PTHR20883">
    <property type="entry name" value="PHYTANOYL-COA DIOXYGENASE DOMAIN CONTAINING 1"/>
    <property type="match status" value="1"/>
</dbReference>
<dbReference type="GO" id="GO:0016706">
    <property type="term" value="F:2-oxoglutarate-dependent dioxygenase activity"/>
    <property type="evidence" value="ECO:0007669"/>
    <property type="project" value="UniProtKB-ARBA"/>
</dbReference>
<proteinExistence type="predicted"/>
<evidence type="ECO:0000313" key="3">
    <source>
        <dbReference type="Proteomes" id="UP000006375"/>
    </source>
</evidence>
<dbReference type="PANTHER" id="PTHR20883:SF48">
    <property type="entry name" value="ECTOINE DIOXYGENASE"/>
    <property type="match status" value="1"/>
</dbReference>
<reference evidence="2 3" key="1">
    <citation type="journal article" date="2005" name="Nat. Biotechnol.">
        <title>Complete genome sequence of the acetic acid bacterium Gluconobacter oxydans.</title>
        <authorList>
            <person name="Prust C."/>
            <person name="Hoffmeister M."/>
            <person name="Liesegang H."/>
            <person name="Wiezer A."/>
            <person name="Fricke W.F."/>
            <person name="Ehrenreich A."/>
            <person name="Gottschalk G."/>
            <person name="Deppenmeier U."/>
        </authorList>
    </citation>
    <scope>NUCLEOTIDE SEQUENCE [LARGE SCALE GENOMIC DNA]</scope>
    <source>
        <strain evidence="2 3">621H</strain>
    </source>
</reference>